<dbReference type="InterPro" id="IPR050474">
    <property type="entry name" value="Hel308_SKI2-like"/>
</dbReference>
<dbReference type="PANTHER" id="PTHR47961">
    <property type="entry name" value="DNA POLYMERASE THETA, PUTATIVE (AFU_ORTHOLOGUE AFUA_1G05260)-RELATED"/>
    <property type="match status" value="1"/>
</dbReference>
<comment type="caution">
    <text evidence="5">The sequence shown here is derived from an EMBL/GenBank/DDBJ whole genome shotgun (WGS) entry which is preliminary data.</text>
</comment>
<dbReference type="GO" id="GO:0004386">
    <property type="term" value="F:helicase activity"/>
    <property type="evidence" value="ECO:0007669"/>
    <property type="project" value="UniProtKB-KW"/>
</dbReference>
<keyword evidence="4" id="KW-0067">ATP-binding</keyword>
<dbReference type="InterPro" id="IPR027417">
    <property type="entry name" value="P-loop_NTPase"/>
</dbReference>
<dbReference type="Gene3D" id="3.40.50.300">
    <property type="entry name" value="P-loop containing nucleotide triphosphate hydrolases"/>
    <property type="match status" value="1"/>
</dbReference>
<dbReference type="GO" id="GO:0016787">
    <property type="term" value="F:hydrolase activity"/>
    <property type="evidence" value="ECO:0007669"/>
    <property type="project" value="UniProtKB-KW"/>
</dbReference>
<keyword evidence="1" id="KW-0547">Nucleotide-binding</keyword>
<gene>
    <name evidence="5" type="ORF">ElyMa_002225000</name>
</gene>
<evidence type="ECO:0000313" key="5">
    <source>
        <dbReference type="EMBL" id="GFR76889.1"/>
    </source>
</evidence>
<dbReference type="PANTHER" id="PTHR47961:SF12">
    <property type="entry name" value="HELICASE POLQ-LIKE"/>
    <property type="match status" value="1"/>
</dbReference>
<evidence type="ECO:0000256" key="3">
    <source>
        <dbReference type="ARBA" id="ARBA00022806"/>
    </source>
</evidence>
<proteinExistence type="predicted"/>
<keyword evidence="3 5" id="KW-0347">Helicase</keyword>
<protein>
    <submittedName>
        <fullName evidence="5">Helicase POLQ-like protein</fullName>
    </submittedName>
</protein>
<dbReference type="GO" id="GO:0005524">
    <property type="term" value="F:ATP binding"/>
    <property type="evidence" value="ECO:0007669"/>
    <property type="project" value="UniProtKB-KW"/>
</dbReference>
<dbReference type="SUPFAM" id="SSF52540">
    <property type="entry name" value="P-loop containing nucleoside triphosphate hydrolases"/>
    <property type="match status" value="1"/>
</dbReference>
<reference evidence="5 6" key="1">
    <citation type="journal article" date="2021" name="Elife">
        <title>Chloroplast acquisition without the gene transfer in kleptoplastic sea slugs, Plakobranchus ocellatus.</title>
        <authorList>
            <person name="Maeda T."/>
            <person name="Takahashi S."/>
            <person name="Yoshida T."/>
            <person name="Shimamura S."/>
            <person name="Takaki Y."/>
            <person name="Nagai Y."/>
            <person name="Toyoda A."/>
            <person name="Suzuki Y."/>
            <person name="Arimoto A."/>
            <person name="Ishii H."/>
            <person name="Satoh N."/>
            <person name="Nishiyama T."/>
            <person name="Hasebe M."/>
            <person name="Maruyama T."/>
            <person name="Minagawa J."/>
            <person name="Obokata J."/>
            <person name="Shigenobu S."/>
        </authorList>
    </citation>
    <scope>NUCLEOTIDE SEQUENCE [LARGE SCALE GENOMIC DNA]</scope>
</reference>
<keyword evidence="6" id="KW-1185">Reference proteome</keyword>
<dbReference type="EMBL" id="BMAT01004603">
    <property type="protein sequence ID" value="GFR76889.1"/>
    <property type="molecule type" value="Genomic_DNA"/>
</dbReference>
<evidence type="ECO:0000313" key="6">
    <source>
        <dbReference type="Proteomes" id="UP000762676"/>
    </source>
</evidence>
<dbReference type="Proteomes" id="UP000762676">
    <property type="component" value="Unassembled WGS sequence"/>
</dbReference>
<evidence type="ECO:0000256" key="4">
    <source>
        <dbReference type="ARBA" id="ARBA00022840"/>
    </source>
</evidence>
<dbReference type="AlphaFoldDB" id="A0AAV4FUJ0"/>
<sequence length="227" mass="25378">MSATLNNIGDLQDFLNADIYSNSFRPVPLTEFVKIEDNIFRVNHQVLSAEDQLEHEKIVIFPYSCDLLKQDPDHLLALVLSTFCDLLKQDPDHLLALVLEMVPANSCLVFCSSKKNCENVALMLSKLMTIHHRHLADIHRQKRQELLLELSRDGGGNVCPVLQQTVHFGIAYHHSGLTMDERRLVEEAYSTGTLCLLTCTSTLAAGVNLPAKRSVQSDSVSVIVRSI</sequence>
<organism evidence="5 6">
    <name type="scientific">Elysia marginata</name>
    <dbReference type="NCBI Taxonomy" id="1093978"/>
    <lineage>
        <taxon>Eukaryota</taxon>
        <taxon>Metazoa</taxon>
        <taxon>Spiralia</taxon>
        <taxon>Lophotrochozoa</taxon>
        <taxon>Mollusca</taxon>
        <taxon>Gastropoda</taxon>
        <taxon>Heterobranchia</taxon>
        <taxon>Euthyneura</taxon>
        <taxon>Panpulmonata</taxon>
        <taxon>Sacoglossa</taxon>
        <taxon>Placobranchoidea</taxon>
        <taxon>Plakobranchidae</taxon>
        <taxon>Elysia</taxon>
    </lineage>
</organism>
<keyword evidence="2" id="KW-0378">Hydrolase</keyword>
<name>A0AAV4FUJ0_9GAST</name>
<accession>A0AAV4FUJ0</accession>
<evidence type="ECO:0000256" key="1">
    <source>
        <dbReference type="ARBA" id="ARBA00022741"/>
    </source>
</evidence>
<evidence type="ECO:0000256" key="2">
    <source>
        <dbReference type="ARBA" id="ARBA00022801"/>
    </source>
</evidence>